<name>A0A8J6TI60_9BACT</name>
<comment type="caution">
    <text evidence="2">The sequence shown here is derived from an EMBL/GenBank/DDBJ whole genome shotgun (WGS) entry which is preliminary data.</text>
</comment>
<sequence>MKPQNTKNRGSRFDRAVGIFKKHGGILRTAQALRAGIHPGTLYAMRDSGALDAVSRGVYRLANSLPLSNPDLVTVGTRVPGGVICLISALAFYELTTQIPHEVHVALPRGAEEPRLDYPPIKTYRFTGEAFTEGVEAHKLDGVSVRIYNPEKTLADCFKFRNQVGLDTVMEAVRFYRERRSIKVDDLMRYAGICRVKKIIRPYLEAIL</sequence>
<evidence type="ECO:0000313" key="2">
    <source>
        <dbReference type="EMBL" id="MBC8360667.1"/>
    </source>
</evidence>
<dbReference type="InterPro" id="IPR025159">
    <property type="entry name" value="AbiEi_N"/>
</dbReference>
<reference evidence="2 3" key="1">
    <citation type="submission" date="2020-08" db="EMBL/GenBank/DDBJ databases">
        <title>Bridging the membrane lipid divide: bacteria of the FCB group superphylum have the potential to synthesize archaeal ether lipids.</title>
        <authorList>
            <person name="Villanueva L."/>
            <person name="Von Meijenfeldt F.A.B."/>
            <person name="Westbye A.B."/>
            <person name="Yadav S."/>
            <person name="Hopmans E.C."/>
            <person name="Dutilh B.E."/>
            <person name="Sinninghe Damste J.S."/>
        </authorList>
    </citation>
    <scope>NUCLEOTIDE SEQUENCE [LARGE SCALE GENOMIC DNA]</scope>
    <source>
        <strain evidence="2">NIOZ-UU30</strain>
    </source>
</reference>
<organism evidence="2 3">
    <name type="scientific">Candidatus Desulfatibia profunda</name>
    <dbReference type="NCBI Taxonomy" id="2841695"/>
    <lineage>
        <taxon>Bacteria</taxon>
        <taxon>Pseudomonadati</taxon>
        <taxon>Thermodesulfobacteriota</taxon>
        <taxon>Desulfobacteria</taxon>
        <taxon>Desulfobacterales</taxon>
        <taxon>Desulfobacterales incertae sedis</taxon>
        <taxon>Candidatus Desulfatibia</taxon>
    </lineage>
</organism>
<dbReference type="Proteomes" id="UP000603434">
    <property type="component" value="Unassembled WGS sequence"/>
</dbReference>
<proteinExistence type="predicted"/>
<accession>A0A8J6TI60</accession>
<gene>
    <name evidence="2" type="ORF">H8E23_04650</name>
</gene>
<dbReference type="Pfam" id="PF13338">
    <property type="entry name" value="AbiEi_4"/>
    <property type="match status" value="1"/>
</dbReference>
<feature type="domain" description="AbiEi antitoxin N-terminal" evidence="1">
    <location>
        <begin position="20"/>
        <end position="62"/>
    </location>
</feature>
<evidence type="ECO:0000259" key="1">
    <source>
        <dbReference type="Pfam" id="PF13338"/>
    </source>
</evidence>
<dbReference type="EMBL" id="JACNJH010000100">
    <property type="protein sequence ID" value="MBC8360667.1"/>
    <property type="molecule type" value="Genomic_DNA"/>
</dbReference>
<protein>
    <submittedName>
        <fullName evidence="2">Type IV toxin-antitoxin system AbiEi family antitoxin domain-containing protein</fullName>
    </submittedName>
</protein>
<evidence type="ECO:0000313" key="3">
    <source>
        <dbReference type="Proteomes" id="UP000603434"/>
    </source>
</evidence>
<dbReference type="AlphaFoldDB" id="A0A8J6TI60"/>